<keyword evidence="10" id="KW-0472">Membrane</keyword>
<evidence type="ECO:0000256" key="9">
    <source>
        <dbReference type="ARBA" id="ARBA00022989"/>
    </source>
</evidence>
<dbReference type="InterPro" id="IPR000719">
    <property type="entry name" value="Prot_kinase_dom"/>
</dbReference>
<feature type="domain" description="Protein kinase" evidence="12">
    <location>
        <begin position="280"/>
        <end position="500"/>
    </location>
</feature>
<dbReference type="PANTHER" id="PTHR27005">
    <property type="entry name" value="WALL-ASSOCIATED RECEPTOR KINASE-LIKE 21"/>
    <property type="match status" value="1"/>
</dbReference>
<keyword evidence="5" id="KW-0732">Signal</keyword>
<keyword evidence="7" id="KW-0418">Kinase</keyword>
<dbReference type="Gramene" id="PNT72000">
    <property type="protein sequence ID" value="PNT72000"/>
    <property type="gene ID" value="BRADI_2g38300v3"/>
</dbReference>
<keyword evidence="9" id="KW-1133">Transmembrane helix</keyword>
<accession>A0A2K2DCK2</accession>
<dbReference type="SUPFAM" id="SSF56112">
    <property type="entry name" value="Protein kinase-like (PK-like)"/>
    <property type="match status" value="1"/>
</dbReference>
<keyword evidence="6 11" id="KW-0547">Nucleotide-binding</keyword>
<keyword evidence="15" id="KW-1185">Reference proteome</keyword>
<dbReference type="FunFam" id="1.10.510.10:FF:002044">
    <property type="entry name" value="Protein kinase superfamily protein"/>
    <property type="match status" value="1"/>
</dbReference>
<proteinExistence type="predicted"/>
<keyword evidence="3" id="KW-0808">Transferase</keyword>
<dbReference type="GO" id="GO:0016020">
    <property type="term" value="C:membrane"/>
    <property type="evidence" value="ECO:0007669"/>
    <property type="project" value="UniProtKB-SubCell"/>
</dbReference>
<dbReference type="GO" id="GO:0005524">
    <property type="term" value="F:ATP binding"/>
    <property type="evidence" value="ECO:0007669"/>
    <property type="project" value="UniProtKB-UniRule"/>
</dbReference>
<protein>
    <recommendedName>
        <fullName evidence="12">Protein kinase domain-containing protein</fullName>
    </recommendedName>
</protein>
<comment type="subcellular location">
    <subcellularLocation>
        <location evidence="1">Membrane</location>
        <topology evidence="1">Single-pass type I membrane protein</topology>
    </subcellularLocation>
</comment>
<dbReference type="EnsemblPlants" id="PNT72000">
    <property type="protein sequence ID" value="PNT72000"/>
    <property type="gene ID" value="BRADI_2g38300v3"/>
</dbReference>
<dbReference type="EMBL" id="CM000881">
    <property type="protein sequence ID" value="PNT71997.1"/>
    <property type="molecule type" value="Genomic_DNA"/>
</dbReference>
<evidence type="ECO:0000256" key="11">
    <source>
        <dbReference type="PROSITE-ProRule" id="PRU10141"/>
    </source>
</evidence>
<dbReference type="GO" id="GO:0007166">
    <property type="term" value="P:cell surface receptor signaling pathway"/>
    <property type="evidence" value="ECO:0007669"/>
    <property type="project" value="InterPro"/>
</dbReference>
<dbReference type="InterPro" id="IPR017441">
    <property type="entry name" value="Protein_kinase_ATP_BS"/>
</dbReference>
<dbReference type="EnsemblPlants" id="PNT71999">
    <property type="protein sequence ID" value="PNT71999"/>
    <property type="gene ID" value="BRADI_2g38300v3"/>
</dbReference>
<organism evidence="13">
    <name type="scientific">Brachypodium distachyon</name>
    <name type="common">Purple false brome</name>
    <name type="synonym">Trachynia distachya</name>
    <dbReference type="NCBI Taxonomy" id="15368"/>
    <lineage>
        <taxon>Eukaryota</taxon>
        <taxon>Viridiplantae</taxon>
        <taxon>Streptophyta</taxon>
        <taxon>Embryophyta</taxon>
        <taxon>Tracheophyta</taxon>
        <taxon>Spermatophyta</taxon>
        <taxon>Magnoliopsida</taxon>
        <taxon>Liliopsida</taxon>
        <taxon>Poales</taxon>
        <taxon>Poaceae</taxon>
        <taxon>BOP clade</taxon>
        <taxon>Pooideae</taxon>
        <taxon>Stipodae</taxon>
        <taxon>Brachypodieae</taxon>
        <taxon>Brachypodium</taxon>
    </lineage>
</organism>
<dbReference type="Gramene" id="PNT71999">
    <property type="protein sequence ID" value="PNT71999"/>
    <property type="gene ID" value="BRADI_2g38300v3"/>
</dbReference>
<keyword evidence="4" id="KW-0812">Transmembrane</keyword>
<evidence type="ECO:0000256" key="5">
    <source>
        <dbReference type="ARBA" id="ARBA00022729"/>
    </source>
</evidence>
<dbReference type="EMBL" id="CM000881">
    <property type="protein sequence ID" value="PNT72000.1"/>
    <property type="molecule type" value="Genomic_DNA"/>
</dbReference>
<dbReference type="Pfam" id="PF00069">
    <property type="entry name" value="Pkinase"/>
    <property type="match status" value="1"/>
</dbReference>
<dbReference type="ExpressionAtlas" id="A0A2K2DCK2">
    <property type="expression patterns" value="baseline and differential"/>
</dbReference>
<dbReference type="Gramene" id="PNT71997">
    <property type="protein sequence ID" value="PNT71997"/>
    <property type="gene ID" value="BRADI_2g38300v3"/>
</dbReference>
<name>A0A2K2DCK2_BRADI</name>
<reference evidence="14" key="3">
    <citation type="submission" date="2018-08" db="UniProtKB">
        <authorList>
            <consortium name="EnsemblPlants"/>
        </authorList>
    </citation>
    <scope>IDENTIFICATION</scope>
    <source>
        <strain evidence="14">cv. Bd21</strain>
    </source>
</reference>
<evidence type="ECO:0000256" key="6">
    <source>
        <dbReference type="ARBA" id="ARBA00022741"/>
    </source>
</evidence>
<dbReference type="PANTHER" id="PTHR27005:SF208">
    <property type="entry name" value="PROTEIN KINASE DOMAIN-CONTAINING PROTEIN"/>
    <property type="match status" value="1"/>
</dbReference>
<dbReference type="Pfam" id="PF07714">
    <property type="entry name" value="PK_Tyr_Ser-Thr"/>
    <property type="match status" value="1"/>
</dbReference>
<evidence type="ECO:0000256" key="4">
    <source>
        <dbReference type="ARBA" id="ARBA00022692"/>
    </source>
</evidence>
<dbReference type="EnsemblPlants" id="PNT72007">
    <property type="protein sequence ID" value="PNT72007"/>
    <property type="gene ID" value="BRADI_2g38300v3"/>
</dbReference>
<keyword evidence="2" id="KW-0723">Serine/threonine-protein kinase</keyword>
<evidence type="ECO:0000259" key="12">
    <source>
        <dbReference type="PROSITE" id="PS50011"/>
    </source>
</evidence>
<gene>
    <name evidence="13" type="ORF">BRADI_2g38300v3</name>
</gene>
<dbReference type="EMBL" id="CM000881">
    <property type="protein sequence ID" value="PNT71999.1"/>
    <property type="molecule type" value="Genomic_DNA"/>
</dbReference>
<feature type="binding site" evidence="11">
    <location>
        <position position="309"/>
    </location>
    <ligand>
        <name>ATP</name>
        <dbReference type="ChEBI" id="CHEBI:30616"/>
    </ligand>
</feature>
<dbReference type="AlphaFoldDB" id="A0A2K2DCK2"/>
<dbReference type="InterPro" id="IPR001245">
    <property type="entry name" value="Ser-Thr/Tyr_kinase_cat_dom"/>
</dbReference>
<dbReference type="PROSITE" id="PS50011">
    <property type="entry name" value="PROTEIN_KINASE_DOM"/>
    <property type="match status" value="1"/>
</dbReference>
<dbReference type="Proteomes" id="UP000008810">
    <property type="component" value="Chromosome 2"/>
</dbReference>
<evidence type="ECO:0000256" key="7">
    <source>
        <dbReference type="ARBA" id="ARBA00022777"/>
    </source>
</evidence>
<dbReference type="EMBL" id="CM000881">
    <property type="protein sequence ID" value="PNT72007.1"/>
    <property type="molecule type" value="Genomic_DNA"/>
</dbReference>
<evidence type="ECO:0000256" key="8">
    <source>
        <dbReference type="ARBA" id="ARBA00022840"/>
    </source>
</evidence>
<evidence type="ECO:0000313" key="15">
    <source>
        <dbReference type="Proteomes" id="UP000008810"/>
    </source>
</evidence>
<sequence>MTMQVLEISIQNNTARVLDTRVSASGIWRPTDGTSTNTTTGGDKENFFFTFNTDQEMMPYSLSTRNEFILTGCNLMAELSRASDGSILSVCASKKHQQCNGMGCCRSRISTYNKSNMPSQFICKWKWFNKGHGDDGESPPAYAFIAEEGWFKQGRVEEEGWWFHQDQGPDKDSKLLLQVPILLQWEVFSSSAAAHDIIKSCSRSDCHCPREVSASLCKSKHSYCKRGSRGGYTCHCSKGYDSEADANPYVSGGCRGRNNFATTERMIITLEEIEKATNNFDKARELGGGGHGTVYKGILSDLHVVAIKKPKMVVQKEIDEFINEVAILSQINHRNVVKLYGCCLETQVPLLVYEFISNGTLYEHLHTAKVADFGASRYVPVDRSAVTTMVQGTIGYLDPMYFYTQRLTEKSDVYSFGVVLVELLTRKKPFSYMSPEDDGLVAHFATLFAEGNLLQILDPQVVDEGGKELEAVATLAVTCVKLSGEDRPVMRQVELTLEAIRASNQGVSANSG</sequence>
<dbReference type="FunFam" id="3.30.200.20:FF:000043">
    <property type="entry name" value="Wall-associated receptor kinase 2"/>
    <property type="match status" value="1"/>
</dbReference>
<evidence type="ECO:0000256" key="3">
    <source>
        <dbReference type="ARBA" id="ARBA00022679"/>
    </source>
</evidence>
<reference evidence="13" key="2">
    <citation type="submission" date="2017-06" db="EMBL/GenBank/DDBJ databases">
        <title>WGS assembly of Brachypodium distachyon.</title>
        <authorList>
            <consortium name="The International Brachypodium Initiative"/>
            <person name="Lucas S."/>
            <person name="Harmon-Smith M."/>
            <person name="Lail K."/>
            <person name="Tice H."/>
            <person name="Grimwood J."/>
            <person name="Bruce D."/>
            <person name="Barry K."/>
            <person name="Shu S."/>
            <person name="Lindquist E."/>
            <person name="Wang M."/>
            <person name="Pitluck S."/>
            <person name="Vogel J.P."/>
            <person name="Garvin D.F."/>
            <person name="Mockler T.C."/>
            <person name="Schmutz J."/>
            <person name="Rokhsar D."/>
            <person name="Bevan M.W."/>
        </authorList>
    </citation>
    <scope>NUCLEOTIDE SEQUENCE</scope>
    <source>
        <strain evidence="13">Bd21</strain>
    </source>
</reference>
<dbReference type="PROSITE" id="PS00107">
    <property type="entry name" value="PROTEIN_KINASE_ATP"/>
    <property type="match status" value="1"/>
</dbReference>
<dbReference type="Gene3D" id="1.10.510.10">
    <property type="entry name" value="Transferase(Phosphotransferase) domain 1"/>
    <property type="match status" value="1"/>
</dbReference>
<dbReference type="InterPro" id="IPR011009">
    <property type="entry name" value="Kinase-like_dom_sf"/>
</dbReference>
<dbReference type="InterPro" id="IPR045274">
    <property type="entry name" value="WAK-like"/>
</dbReference>
<dbReference type="Gramene" id="PNT72007">
    <property type="protein sequence ID" value="PNT72007"/>
    <property type="gene ID" value="BRADI_2g38300v3"/>
</dbReference>
<dbReference type="OrthoDB" id="665377at2759"/>
<keyword evidence="8 11" id="KW-0067">ATP-binding</keyword>
<dbReference type="Gene3D" id="3.30.200.20">
    <property type="entry name" value="Phosphorylase Kinase, domain 1"/>
    <property type="match status" value="1"/>
</dbReference>
<reference evidence="13 14" key="1">
    <citation type="journal article" date="2010" name="Nature">
        <title>Genome sequencing and analysis of the model grass Brachypodium distachyon.</title>
        <authorList>
            <consortium name="International Brachypodium Initiative"/>
        </authorList>
    </citation>
    <scope>NUCLEOTIDE SEQUENCE [LARGE SCALE GENOMIC DNA]</scope>
    <source>
        <strain evidence="13 14">Bd21</strain>
    </source>
</reference>
<evidence type="ECO:0000256" key="2">
    <source>
        <dbReference type="ARBA" id="ARBA00022527"/>
    </source>
</evidence>
<evidence type="ECO:0000256" key="1">
    <source>
        <dbReference type="ARBA" id="ARBA00004479"/>
    </source>
</evidence>
<evidence type="ECO:0000256" key="10">
    <source>
        <dbReference type="ARBA" id="ARBA00023136"/>
    </source>
</evidence>
<evidence type="ECO:0000313" key="13">
    <source>
        <dbReference type="EMBL" id="PNT71997.1"/>
    </source>
</evidence>
<dbReference type="EnsemblPlants" id="PNT71997">
    <property type="protein sequence ID" value="PNT71997"/>
    <property type="gene ID" value="BRADI_2g38300v3"/>
</dbReference>
<evidence type="ECO:0000313" key="14">
    <source>
        <dbReference type="EnsemblPlants" id="PNT71997"/>
    </source>
</evidence>
<dbReference type="GO" id="GO:0004674">
    <property type="term" value="F:protein serine/threonine kinase activity"/>
    <property type="evidence" value="ECO:0007669"/>
    <property type="project" value="UniProtKB-KW"/>
</dbReference>